<keyword evidence="8" id="KW-0460">Magnesium</keyword>
<dbReference type="Proteomes" id="UP001230188">
    <property type="component" value="Unassembled WGS sequence"/>
</dbReference>
<comment type="caution">
    <text evidence="12">The sequence shown here is derived from an EMBL/GenBank/DDBJ whole genome shotgun (WGS) entry which is preliminary data.</text>
</comment>
<keyword evidence="13" id="KW-1185">Reference proteome</keyword>
<evidence type="ECO:0000313" key="13">
    <source>
        <dbReference type="Proteomes" id="UP001230188"/>
    </source>
</evidence>
<keyword evidence="6" id="KW-0479">Metal-binding</keyword>
<evidence type="ECO:0000256" key="3">
    <source>
        <dbReference type="ARBA" id="ARBA00009184"/>
    </source>
</evidence>
<dbReference type="AlphaFoldDB" id="A0AAD7UI64"/>
<dbReference type="NCBIfam" id="TIGR01488">
    <property type="entry name" value="HAD-SF-IB"/>
    <property type="match status" value="1"/>
</dbReference>
<comment type="similarity">
    <text evidence="3">Belongs to the HAD-like hydrolase superfamily. SerB family.</text>
</comment>
<protein>
    <recommendedName>
        <fullName evidence="4">phosphoserine phosphatase</fullName>
        <ecNumber evidence="4">3.1.3.3</ecNumber>
    </recommendedName>
    <alternativeName>
        <fullName evidence="10">O-phosphoserine phosphohydrolase</fullName>
    </alternativeName>
</protein>
<dbReference type="EMBL" id="JAQMWT010000198">
    <property type="protein sequence ID" value="KAJ8607761.1"/>
    <property type="molecule type" value="Genomic_DNA"/>
</dbReference>
<comment type="pathway">
    <text evidence="2">Amino-acid biosynthesis; L-serine biosynthesis; L-serine from 3-phospho-D-glycerate: step 3/3.</text>
</comment>
<feature type="active site" description="Nucleophile" evidence="11">
    <location>
        <position position="27"/>
    </location>
</feature>
<comment type="cofactor">
    <cofactor evidence="1">
        <name>Mg(2+)</name>
        <dbReference type="ChEBI" id="CHEBI:18420"/>
    </cofactor>
</comment>
<evidence type="ECO:0000256" key="9">
    <source>
        <dbReference type="ARBA" id="ARBA00023299"/>
    </source>
</evidence>
<dbReference type="PANTHER" id="PTHR43344:SF2">
    <property type="entry name" value="PHOSPHOSERINE PHOSPHATASE"/>
    <property type="match status" value="1"/>
</dbReference>
<sequence>MGGRRHIGTNVALAQDALRRADAVCFDFDSTVITEEGIDELAEFCGAGEAVAAFTKQAMEGDLPFQRALAARLELIQPSRDAVTKCLEQRPPTLSPHVGHLFEALRARGATVHIVSGGFRAMIEPVALDALGVQATEIFANTIIWRGDGEYAGFDATEPTASEGGKPKVVEFLKKTRGYDTVVMIGDGATDLQAKPPADAFIGYGGVAQRDIVLENADWFITDFGDLVAFLENDQIPPGAAAE</sequence>
<dbReference type="Gene3D" id="3.40.50.1000">
    <property type="entry name" value="HAD superfamily/HAD-like"/>
    <property type="match status" value="1"/>
</dbReference>
<name>A0AAD7UI64_9STRA</name>
<dbReference type="PANTHER" id="PTHR43344">
    <property type="entry name" value="PHOSPHOSERINE PHOSPHATASE"/>
    <property type="match status" value="1"/>
</dbReference>
<proteinExistence type="inferred from homology"/>
<dbReference type="GO" id="GO:0005737">
    <property type="term" value="C:cytoplasm"/>
    <property type="evidence" value="ECO:0007669"/>
    <property type="project" value="TreeGrafter"/>
</dbReference>
<dbReference type="EC" id="3.1.3.3" evidence="4"/>
<evidence type="ECO:0000256" key="4">
    <source>
        <dbReference type="ARBA" id="ARBA00012640"/>
    </source>
</evidence>
<dbReference type="InterPro" id="IPR036412">
    <property type="entry name" value="HAD-like_sf"/>
</dbReference>
<dbReference type="CDD" id="cd04309">
    <property type="entry name" value="HAD_PSP_eu"/>
    <property type="match status" value="1"/>
</dbReference>
<dbReference type="InterPro" id="IPR050582">
    <property type="entry name" value="HAD-like_SerB"/>
</dbReference>
<evidence type="ECO:0000256" key="7">
    <source>
        <dbReference type="ARBA" id="ARBA00022801"/>
    </source>
</evidence>
<dbReference type="GO" id="GO:0036424">
    <property type="term" value="F:L-phosphoserine phosphatase activity"/>
    <property type="evidence" value="ECO:0007669"/>
    <property type="project" value="InterPro"/>
</dbReference>
<keyword evidence="7" id="KW-0378">Hydrolase</keyword>
<evidence type="ECO:0000256" key="2">
    <source>
        <dbReference type="ARBA" id="ARBA00005135"/>
    </source>
</evidence>
<evidence type="ECO:0000256" key="10">
    <source>
        <dbReference type="ARBA" id="ARBA00031693"/>
    </source>
</evidence>
<accession>A0AAD7UI64</accession>
<evidence type="ECO:0000256" key="1">
    <source>
        <dbReference type="ARBA" id="ARBA00001946"/>
    </source>
</evidence>
<dbReference type="NCBIfam" id="TIGR00338">
    <property type="entry name" value="serB"/>
    <property type="match status" value="1"/>
</dbReference>
<dbReference type="GO" id="GO:0006564">
    <property type="term" value="P:L-serine biosynthetic process"/>
    <property type="evidence" value="ECO:0007669"/>
    <property type="project" value="UniProtKB-KW"/>
</dbReference>
<dbReference type="InterPro" id="IPR004469">
    <property type="entry name" value="PSP"/>
</dbReference>
<evidence type="ECO:0000256" key="5">
    <source>
        <dbReference type="ARBA" id="ARBA00022605"/>
    </source>
</evidence>
<reference evidence="12" key="1">
    <citation type="submission" date="2023-01" db="EMBL/GenBank/DDBJ databases">
        <title>Metagenome sequencing of chrysophaentin producing Chrysophaeum taylorii.</title>
        <authorList>
            <person name="Davison J."/>
            <person name="Bewley C."/>
        </authorList>
    </citation>
    <scope>NUCLEOTIDE SEQUENCE</scope>
    <source>
        <strain evidence="12">NIES-1699</strain>
    </source>
</reference>
<keyword evidence="5" id="KW-0028">Amino-acid biosynthesis</keyword>
<dbReference type="GO" id="GO:0000287">
    <property type="term" value="F:magnesium ion binding"/>
    <property type="evidence" value="ECO:0007669"/>
    <property type="project" value="TreeGrafter"/>
</dbReference>
<evidence type="ECO:0000256" key="11">
    <source>
        <dbReference type="PIRSR" id="PIRSR604469-1"/>
    </source>
</evidence>
<evidence type="ECO:0000256" key="8">
    <source>
        <dbReference type="ARBA" id="ARBA00022842"/>
    </source>
</evidence>
<feature type="active site" description="Proton donor" evidence="11">
    <location>
        <position position="29"/>
    </location>
</feature>
<evidence type="ECO:0000256" key="6">
    <source>
        <dbReference type="ARBA" id="ARBA00022723"/>
    </source>
</evidence>
<dbReference type="SUPFAM" id="SSF56784">
    <property type="entry name" value="HAD-like"/>
    <property type="match status" value="1"/>
</dbReference>
<keyword evidence="9" id="KW-0718">Serine biosynthesis</keyword>
<gene>
    <name evidence="12" type="ORF">CTAYLR_008613</name>
</gene>
<dbReference type="InterPro" id="IPR023214">
    <property type="entry name" value="HAD_sf"/>
</dbReference>
<evidence type="ECO:0000313" key="12">
    <source>
        <dbReference type="EMBL" id="KAJ8607761.1"/>
    </source>
</evidence>
<dbReference type="Pfam" id="PF00702">
    <property type="entry name" value="Hydrolase"/>
    <property type="match status" value="1"/>
</dbReference>
<dbReference type="Gene3D" id="1.10.150.210">
    <property type="entry name" value="Phosphoserine phosphatase, domain 2"/>
    <property type="match status" value="1"/>
</dbReference>
<organism evidence="12 13">
    <name type="scientific">Chrysophaeum taylorii</name>
    <dbReference type="NCBI Taxonomy" id="2483200"/>
    <lineage>
        <taxon>Eukaryota</taxon>
        <taxon>Sar</taxon>
        <taxon>Stramenopiles</taxon>
        <taxon>Ochrophyta</taxon>
        <taxon>Pelagophyceae</taxon>
        <taxon>Pelagomonadales</taxon>
        <taxon>Pelagomonadaceae</taxon>
        <taxon>Chrysophaeum</taxon>
    </lineage>
</organism>